<reference evidence="3 4" key="1">
    <citation type="journal article" date="2024" name="Nat. Commun.">
        <title>Phylogenomics reveals the evolutionary origins of lichenization in chlorophyte algae.</title>
        <authorList>
            <person name="Puginier C."/>
            <person name="Libourel C."/>
            <person name="Otte J."/>
            <person name="Skaloud P."/>
            <person name="Haon M."/>
            <person name="Grisel S."/>
            <person name="Petersen M."/>
            <person name="Berrin J.G."/>
            <person name="Delaux P.M."/>
            <person name="Dal Grande F."/>
            <person name="Keller J."/>
        </authorList>
    </citation>
    <scope>NUCLEOTIDE SEQUENCE [LARGE SCALE GENOMIC DNA]</scope>
    <source>
        <strain evidence="3 4">SAG 2043</strain>
    </source>
</reference>
<dbReference type="PANTHER" id="PTHR11051:SF8">
    <property type="entry name" value="PROTEIN-GLUCOSYLGALACTOSYLHYDROXYLYSINE GLUCOSIDASE"/>
    <property type="match status" value="1"/>
</dbReference>
<accession>A0AAW1R7M7</accession>
<evidence type="ECO:0000313" key="3">
    <source>
        <dbReference type="EMBL" id="KAK9829401.1"/>
    </source>
</evidence>
<evidence type="ECO:0000259" key="2">
    <source>
        <dbReference type="Pfam" id="PF03632"/>
    </source>
</evidence>
<dbReference type="EMBL" id="JALJOR010000001">
    <property type="protein sequence ID" value="KAK9829401.1"/>
    <property type="molecule type" value="Genomic_DNA"/>
</dbReference>
<comment type="caution">
    <text evidence="3">The sequence shown here is derived from an EMBL/GenBank/DDBJ whole genome shotgun (WGS) entry which is preliminary data.</text>
</comment>
<keyword evidence="4" id="KW-1185">Reference proteome</keyword>
<dbReference type="Gene3D" id="1.50.10.10">
    <property type="match status" value="1"/>
</dbReference>
<evidence type="ECO:0000256" key="1">
    <source>
        <dbReference type="ARBA" id="ARBA00006768"/>
    </source>
</evidence>
<dbReference type="GO" id="GO:0004553">
    <property type="term" value="F:hydrolase activity, hydrolyzing O-glycosyl compounds"/>
    <property type="evidence" value="ECO:0007669"/>
    <property type="project" value="TreeGrafter"/>
</dbReference>
<feature type="domain" description="Glycoside hydrolase family 65 central catalytic" evidence="2">
    <location>
        <begin position="209"/>
        <end position="393"/>
    </location>
</feature>
<evidence type="ECO:0000313" key="4">
    <source>
        <dbReference type="Proteomes" id="UP001489004"/>
    </source>
</evidence>
<dbReference type="GO" id="GO:0005975">
    <property type="term" value="P:carbohydrate metabolic process"/>
    <property type="evidence" value="ECO:0007669"/>
    <property type="project" value="InterPro"/>
</dbReference>
<proteinExistence type="inferred from homology"/>
<dbReference type="AlphaFoldDB" id="A0AAW1R7M7"/>
<dbReference type="PANTHER" id="PTHR11051">
    <property type="entry name" value="GLYCOSYL HYDROLASE-RELATED"/>
    <property type="match status" value="1"/>
</dbReference>
<organism evidence="3 4">
    <name type="scientific">[Myrmecia] bisecta</name>
    <dbReference type="NCBI Taxonomy" id="41462"/>
    <lineage>
        <taxon>Eukaryota</taxon>
        <taxon>Viridiplantae</taxon>
        <taxon>Chlorophyta</taxon>
        <taxon>core chlorophytes</taxon>
        <taxon>Trebouxiophyceae</taxon>
        <taxon>Trebouxiales</taxon>
        <taxon>Trebouxiaceae</taxon>
        <taxon>Myrmecia</taxon>
    </lineage>
</organism>
<comment type="similarity">
    <text evidence="1">Belongs to the glycosyl hydrolase 65 family.</text>
</comment>
<dbReference type="InterPro" id="IPR005195">
    <property type="entry name" value="Glyco_hydro_65_M"/>
</dbReference>
<dbReference type="InterPro" id="IPR012341">
    <property type="entry name" value="6hp_glycosidase-like_sf"/>
</dbReference>
<dbReference type="InterPro" id="IPR008928">
    <property type="entry name" value="6-hairpin_glycosidase_sf"/>
</dbReference>
<name>A0AAW1R7M7_9CHLO</name>
<dbReference type="SUPFAM" id="SSF48208">
    <property type="entry name" value="Six-hairpin glycosidases"/>
    <property type="match status" value="1"/>
</dbReference>
<protein>
    <recommendedName>
        <fullName evidence="2">Glycoside hydrolase family 65 central catalytic domain-containing protein</fullName>
    </recommendedName>
</protein>
<gene>
    <name evidence="3" type="ORF">WJX72_005636</name>
</gene>
<dbReference type="Pfam" id="PF03632">
    <property type="entry name" value="Glyco_hydro_65m"/>
    <property type="match status" value="1"/>
</dbReference>
<sequence>MAAFSIPGTQPTHMELDLQRAVFTQHSQSEQSGVKATQCWYAHRARPSLLIYEADISTQDQEFQLSVDNAAGPSSGDFTFGAPHIISLAGAGRVLLTVGQTTEAEQIDGPAVTIAIVSTLLPVDIGIPANTSSHSMLSITAIRTSLDAKDPAEAAQHDYVAAWAQRDSLRAEHEAAWAALWQHSVEVQGDVDLAQKVRSSWYYLLSSIRADVPHSLSPGGLATDTFSGHVFWDAEVWMYPNLAVFHPELAKACVQYRFDRLAQAHVKANQSGYRGAMFPWESASAGCEATPTAYETGTLEQHISADVSLSVKWLWEMARDADWLREVGAQLLFDIADFWASRAECGTAEDGTWSCNINGITGPDEYHNYVNNNVYTNVAAQMALHFAAHVHTNILRLGRAPQTWLDVADALPTAYDPVLLRHHEFSGYQGDKIKQADVVLLSYPLQYSMPREMVFPLRQFAIASGLVAPELRTPID</sequence>
<dbReference type="Proteomes" id="UP001489004">
    <property type="component" value="Unassembled WGS sequence"/>
</dbReference>